<keyword evidence="3" id="KW-1185">Reference proteome</keyword>
<reference evidence="2" key="2">
    <citation type="submission" date="2020-06" db="EMBL/GenBank/DDBJ databases">
        <title>Helianthus annuus Genome sequencing and assembly Release 2.</title>
        <authorList>
            <person name="Gouzy J."/>
            <person name="Langlade N."/>
            <person name="Munos S."/>
        </authorList>
    </citation>
    <scope>NUCLEOTIDE SEQUENCE</scope>
    <source>
        <tissue evidence="2">Leaves</tissue>
    </source>
</reference>
<dbReference type="EMBL" id="MNCJ02000328">
    <property type="protein sequence ID" value="KAF5771477.1"/>
    <property type="molecule type" value="Genomic_DNA"/>
</dbReference>
<proteinExistence type="predicted"/>
<sequence length="319" mass="36181">MAVILHHYAFHISQLSPMGMVRVRHFEFVCRSQGLEPTVEKFRVFYQLINNLGFFSFALWNVKKILINPPKSFNDWKMKFFFIREEVIPISMEFRQSGSIPNEDIKIPHKEGWYNKIKVTPNRVFGEQVLVTDGMSDKCPERSKDVSVLLFNGEEVALYQSAFPTFSGAMGARPLRDGEEKWYEQIKPNFMYARVELFAAPPVATEGARIPNPRPCHAMTPAGKEIVYLSSEESIASSDHELRSWDDVFAGVLRDLGINNEKKKPKKSAKKKVTIAGGTARKKAETAGATSDVASRKGAARVWQSNLRNMLAEIKYLSN</sequence>
<organism evidence="2 3">
    <name type="scientific">Helianthus annuus</name>
    <name type="common">Common sunflower</name>
    <dbReference type="NCBI Taxonomy" id="4232"/>
    <lineage>
        <taxon>Eukaryota</taxon>
        <taxon>Viridiplantae</taxon>
        <taxon>Streptophyta</taxon>
        <taxon>Embryophyta</taxon>
        <taxon>Tracheophyta</taxon>
        <taxon>Spermatophyta</taxon>
        <taxon>Magnoliopsida</taxon>
        <taxon>eudicotyledons</taxon>
        <taxon>Gunneridae</taxon>
        <taxon>Pentapetalae</taxon>
        <taxon>asterids</taxon>
        <taxon>campanulids</taxon>
        <taxon>Asterales</taxon>
        <taxon>Asteraceae</taxon>
        <taxon>Asteroideae</taxon>
        <taxon>Heliantheae alliance</taxon>
        <taxon>Heliantheae</taxon>
        <taxon>Helianthus</taxon>
    </lineage>
</organism>
<feature type="region of interest" description="Disordered" evidence="1">
    <location>
        <begin position="262"/>
        <end position="296"/>
    </location>
</feature>
<evidence type="ECO:0000256" key="1">
    <source>
        <dbReference type="SAM" id="MobiDB-lite"/>
    </source>
</evidence>
<gene>
    <name evidence="2" type="ORF">HanXRQr2_Chr13g0565351</name>
</gene>
<dbReference type="PANTHER" id="PTHR31099:SF49">
    <property type="entry name" value="MYOSIN HEAVY CHAIN-LIKE PROTEIN"/>
    <property type="match status" value="1"/>
</dbReference>
<name>A0A9K3H8D9_HELAN</name>
<evidence type="ECO:0000313" key="2">
    <source>
        <dbReference type="EMBL" id="KAF5771477.1"/>
    </source>
</evidence>
<evidence type="ECO:0000313" key="3">
    <source>
        <dbReference type="Proteomes" id="UP000215914"/>
    </source>
</evidence>
<feature type="compositionally biased region" description="Basic residues" evidence="1">
    <location>
        <begin position="263"/>
        <end position="273"/>
    </location>
</feature>
<dbReference type="AlphaFoldDB" id="A0A9K3H8D9"/>
<reference evidence="2" key="1">
    <citation type="journal article" date="2017" name="Nature">
        <title>The sunflower genome provides insights into oil metabolism, flowering and Asterid evolution.</title>
        <authorList>
            <person name="Badouin H."/>
            <person name="Gouzy J."/>
            <person name="Grassa C.J."/>
            <person name="Murat F."/>
            <person name="Staton S.E."/>
            <person name="Cottret L."/>
            <person name="Lelandais-Briere C."/>
            <person name="Owens G.L."/>
            <person name="Carrere S."/>
            <person name="Mayjonade B."/>
            <person name="Legrand L."/>
            <person name="Gill N."/>
            <person name="Kane N.C."/>
            <person name="Bowers J.E."/>
            <person name="Hubner S."/>
            <person name="Bellec A."/>
            <person name="Berard A."/>
            <person name="Berges H."/>
            <person name="Blanchet N."/>
            <person name="Boniface M.C."/>
            <person name="Brunel D."/>
            <person name="Catrice O."/>
            <person name="Chaidir N."/>
            <person name="Claudel C."/>
            <person name="Donnadieu C."/>
            <person name="Faraut T."/>
            <person name="Fievet G."/>
            <person name="Helmstetter N."/>
            <person name="King M."/>
            <person name="Knapp S.J."/>
            <person name="Lai Z."/>
            <person name="Le Paslier M.C."/>
            <person name="Lippi Y."/>
            <person name="Lorenzon L."/>
            <person name="Mandel J.R."/>
            <person name="Marage G."/>
            <person name="Marchand G."/>
            <person name="Marquand E."/>
            <person name="Bret-Mestries E."/>
            <person name="Morien E."/>
            <person name="Nambeesan S."/>
            <person name="Nguyen T."/>
            <person name="Pegot-Espagnet P."/>
            <person name="Pouilly N."/>
            <person name="Raftis F."/>
            <person name="Sallet E."/>
            <person name="Schiex T."/>
            <person name="Thomas J."/>
            <person name="Vandecasteele C."/>
            <person name="Vares D."/>
            <person name="Vear F."/>
            <person name="Vautrin S."/>
            <person name="Crespi M."/>
            <person name="Mangin B."/>
            <person name="Burke J.M."/>
            <person name="Salse J."/>
            <person name="Munos S."/>
            <person name="Vincourt P."/>
            <person name="Rieseberg L.H."/>
            <person name="Langlade N.B."/>
        </authorList>
    </citation>
    <scope>NUCLEOTIDE SEQUENCE</scope>
    <source>
        <tissue evidence="2">Leaves</tissue>
    </source>
</reference>
<dbReference type="Gramene" id="mRNA:HanXRQr2_Chr13g0565351">
    <property type="protein sequence ID" value="mRNA:HanXRQr2_Chr13g0565351"/>
    <property type="gene ID" value="HanXRQr2_Chr13g0565351"/>
</dbReference>
<accession>A0A9K3H8D9</accession>
<comment type="caution">
    <text evidence="2">The sequence shown here is derived from an EMBL/GenBank/DDBJ whole genome shotgun (WGS) entry which is preliminary data.</text>
</comment>
<dbReference type="PANTHER" id="PTHR31099">
    <property type="entry name" value="OS06G0165300 PROTEIN"/>
    <property type="match status" value="1"/>
</dbReference>
<dbReference type="Proteomes" id="UP000215914">
    <property type="component" value="Unassembled WGS sequence"/>
</dbReference>
<protein>
    <submittedName>
        <fullName evidence="2">Uncharacterized protein</fullName>
    </submittedName>
</protein>